<keyword evidence="1" id="KW-0175">Coiled coil</keyword>
<evidence type="ECO:0000313" key="3">
    <source>
        <dbReference type="Proteomes" id="UP000261640"/>
    </source>
</evidence>
<dbReference type="Proteomes" id="UP000261640">
    <property type="component" value="Unplaced"/>
</dbReference>
<dbReference type="PANTHER" id="PTHR37476:SF1">
    <property type="entry name" value="COILED-COIL DOMAIN-CONTAINING PROTEIN 171"/>
    <property type="match status" value="1"/>
</dbReference>
<dbReference type="GeneTree" id="ENSGT00940000167699"/>
<name>A0A7N8XD19_9TELE</name>
<proteinExistence type="predicted"/>
<evidence type="ECO:0000313" key="2">
    <source>
        <dbReference type="Ensembl" id="ENSMAMP00000050686.1"/>
    </source>
</evidence>
<keyword evidence="3" id="KW-1185">Reference proteome</keyword>
<organism evidence="2 3">
    <name type="scientific">Mastacembelus armatus</name>
    <name type="common">zig-zag eel</name>
    <dbReference type="NCBI Taxonomy" id="205130"/>
    <lineage>
        <taxon>Eukaryota</taxon>
        <taxon>Metazoa</taxon>
        <taxon>Chordata</taxon>
        <taxon>Craniata</taxon>
        <taxon>Vertebrata</taxon>
        <taxon>Euteleostomi</taxon>
        <taxon>Actinopterygii</taxon>
        <taxon>Neopterygii</taxon>
        <taxon>Teleostei</taxon>
        <taxon>Neoteleostei</taxon>
        <taxon>Acanthomorphata</taxon>
        <taxon>Anabantaria</taxon>
        <taxon>Synbranchiformes</taxon>
        <taxon>Mastacembelidae</taxon>
        <taxon>Mastacembelus</taxon>
    </lineage>
</organism>
<reference evidence="2" key="1">
    <citation type="submission" date="2025-08" db="UniProtKB">
        <authorList>
            <consortium name="Ensembl"/>
        </authorList>
    </citation>
    <scope>IDENTIFICATION</scope>
</reference>
<dbReference type="PANTHER" id="PTHR37476">
    <property type="entry name" value="COILED-COIL DOMAIN-CONTAINING PROTEIN 171"/>
    <property type="match status" value="1"/>
</dbReference>
<reference evidence="2" key="2">
    <citation type="submission" date="2025-09" db="UniProtKB">
        <authorList>
            <consortium name="Ensembl"/>
        </authorList>
    </citation>
    <scope>IDENTIFICATION</scope>
</reference>
<protein>
    <submittedName>
        <fullName evidence="2">Coiled-coil domain containing 171</fullName>
    </submittedName>
</protein>
<dbReference type="AlphaFoldDB" id="A0A7N8XD19"/>
<accession>A0A7N8XD19</accession>
<dbReference type="Ensembl" id="ENSMAMT00000040635.1">
    <property type="protein sequence ID" value="ENSMAMP00000050686.1"/>
    <property type="gene ID" value="ENSMAMG00000009242.2"/>
</dbReference>
<sequence>QEVSRKERSLRILGKHLSGVQKERTQLEERLQRVENELREFVFTLKRVYTCGNTTRRDPQVRERLIQSRRSLSTQPQPLPLPGQHLELSAAESIMGTPELAACQVCLISFPVQVSRIDWLEQEVSAHRSHVTALRGELQDVCLRKLIVKSSDHQILSKT</sequence>
<evidence type="ECO:0000256" key="1">
    <source>
        <dbReference type="SAM" id="Coils"/>
    </source>
</evidence>
<feature type="coiled-coil region" evidence="1">
    <location>
        <begin position="17"/>
        <end position="44"/>
    </location>
</feature>